<name>A0ABS3V8R4_9ACTN</name>
<feature type="transmembrane region" description="Helical" evidence="1">
    <location>
        <begin position="158"/>
        <end position="181"/>
    </location>
</feature>
<evidence type="ECO:0000313" key="2">
    <source>
        <dbReference type="EMBL" id="MBO4161912.1"/>
    </source>
</evidence>
<comment type="caution">
    <text evidence="2">The sequence shown here is derived from an EMBL/GenBank/DDBJ whole genome shotgun (WGS) entry which is preliminary data.</text>
</comment>
<feature type="transmembrane region" description="Helical" evidence="1">
    <location>
        <begin position="321"/>
        <end position="344"/>
    </location>
</feature>
<evidence type="ECO:0000256" key="1">
    <source>
        <dbReference type="SAM" id="Phobius"/>
    </source>
</evidence>
<feature type="transmembrane region" description="Helical" evidence="1">
    <location>
        <begin position="246"/>
        <end position="273"/>
    </location>
</feature>
<accession>A0ABS3V8R4</accession>
<feature type="transmembrane region" description="Helical" evidence="1">
    <location>
        <begin position="217"/>
        <end position="234"/>
    </location>
</feature>
<keyword evidence="1" id="KW-0812">Transmembrane</keyword>
<keyword evidence="1" id="KW-1133">Transmembrane helix</keyword>
<organism evidence="2 3">
    <name type="scientific">Micromonospora antibiotica</name>
    <dbReference type="NCBI Taxonomy" id="2807623"/>
    <lineage>
        <taxon>Bacteria</taxon>
        <taxon>Bacillati</taxon>
        <taxon>Actinomycetota</taxon>
        <taxon>Actinomycetes</taxon>
        <taxon>Micromonosporales</taxon>
        <taxon>Micromonosporaceae</taxon>
        <taxon>Micromonospora</taxon>
    </lineage>
</organism>
<dbReference type="EMBL" id="JAGFWR010000006">
    <property type="protein sequence ID" value="MBO4161912.1"/>
    <property type="molecule type" value="Genomic_DNA"/>
</dbReference>
<evidence type="ECO:0008006" key="4">
    <source>
        <dbReference type="Google" id="ProtNLM"/>
    </source>
</evidence>
<evidence type="ECO:0000313" key="3">
    <source>
        <dbReference type="Proteomes" id="UP000671399"/>
    </source>
</evidence>
<feature type="transmembrane region" description="Helical" evidence="1">
    <location>
        <begin position="72"/>
        <end position="91"/>
    </location>
</feature>
<feature type="transmembrane region" description="Helical" evidence="1">
    <location>
        <begin position="403"/>
        <end position="421"/>
    </location>
</feature>
<keyword evidence="3" id="KW-1185">Reference proteome</keyword>
<reference evidence="2 3" key="1">
    <citation type="submission" date="2021-03" db="EMBL/GenBank/DDBJ databases">
        <authorList>
            <person name="Lee D.-H."/>
        </authorList>
    </citation>
    <scope>NUCLEOTIDE SEQUENCE [LARGE SCALE GENOMIC DNA]</scope>
    <source>
        <strain evidence="2 3">MMS20-R2-23</strain>
    </source>
</reference>
<protein>
    <recommendedName>
        <fullName evidence="4">Integral membrane protein</fullName>
    </recommendedName>
</protein>
<feature type="transmembrane region" description="Helical" evidence="1">
    <location>
        <begin position="279"/>
        <end position="300"/>
    </location>
</feature>
<dbReference type="Proteomes" id="UP000671399">
    <property type="component" value="Unassembled WGS sequence"/>
</dbReference>
<feature type="transmembrane region" description="Helical" evidence="1">
    <location>
        <begin position="377"/>
        <end position="396"/>
    </location>
</feature>
<feature type="transmembrane region" description="Helical" evidence="1">
    <location>
        <begin position="42"/>
        <end position="60"/>
    </location>
</feature>
<proteinExistence type="predicted"/>
<sequence length="445" mass="46674">MIAVAAALGLFAVASVTGGLLYLWGRPVHATSAPLFAQWLPHVGPGTPLALLVAALVWWRGPALAARLAWRGLLAVSYAAAVAWTLSLALVDGWQRGVAGRLTTTYEYLHEVPGVTDIPAMLAGFSGRILGLQPDSWTTHVSGHPPGALLVFVVLDRIGLSGGGWAGVLCILVAALVAVAVPHTVRLLGTDEAARAVVPFVVLFPGAVWSGVSADGLFAGVTATAVALLAYGVIRGRALGAVGGGALLAFGCYLSYGLVLMAPVALAVVVLAGRRWRTVGWAFVGAVPVAAAFTVAGFWWPTGYDLVIERYYQGLASDRAYAYWVWADLAVVVVAAGPVVAVILRRAVPAGWRAVSRRHRDGVRTADRRPGVVHASWLLPLAATAVILAADLSGYSKAEVERIWLPFMVWLMAGAALIPPADRRGWLAAQAAVALTINHLLLTVW</sequence>
<keyword evidence="1" id="KW-0472">Membrane</keyword>
<gene>
    <name evidence="2" type="ORF">JQN83_13995</name>
</gene>